<dbReference type="Proteomes" id="UP000765509">
    <property type="component" value="Unassembled WGS sequence"/>
</dbReference>
<accession>A0A9Q3EEV2</accession>
<feature type="non-terminal residue" evidence="2">
    <location>
        <position position="1"/>
    </location>
</feature>
<comment type="caution">
    <text evidence="2">The sequence shown here is derived from an EMBL/GenBank/DDBJ whole genome shotgun (WGS) entry which is preliminary data.</text>
</comment>
<name>A0A9Q3EEV2_9BASI</name>
<gene>
    <name evidence="2" type="ORF">O181_060816</name>
</gene>
<organism evidence="2 3">
    <name type="scientific">Austropuccinia psidii MF-1</name>
    <dbReference type="NCBI Taxonomy" id="1389203"/>
    <lineage>
        <taxon>Eukaryota</taxon>
        <taxon>Fungi</taxon>
        <taxon>Dikarya</taxon>
        <taxon>Basidiomycota</taxon>
        <taxon>Pucciniomycotina</taxon>
        <taxon>Pucciniomycetes</taxon>
        <taxon>Pucciniales</taxon>
        <taxon>Sphaerophragmiaceae</taxon>
        <taxon>Austropuccinia</taxon>
    </lineage>
</organism>
<evidence type="ECO:0000256" key="1">
    <source>
        <dbReference type="SAM" id="MobiDB-lite"/>
    </source>
</evidence>
<reference evidence="2" key="1">
    <citation type="submission" date="2021-03" db="EMBL/GenBank/DDBJ databases">
        <title>Draft genome sequence of rust myrtle Austropuccinia psidii MF-1, a brazilian biotype.</title>
        <authorList>
            <person name="Quecine M.C."/>
            <person name="Pachon D.M.R."/>
            <person name="Bonatelli M.L."/>
            <person name="Correr F.H."/>
            <person name="Franceschini L.M."/>
            <person name="Leite T.F."/>
            <person name="Margarido G.R.A."/>
            <person name="Almeida C.A."/>
            <person name="Ferrarezi J.A."/>
            <person name="Labate C.A."/>
        </authorList>
    </citation>
    <scope>NUCLEOTIDE SEQUENCE</scope>
    <source>
        <strain evidence="2">MF-1</strain>
    </source>
</reference>
<feature type="compositionally biased region" description="Basic and acidic residues" evidence="1">
    <location>
        <begin position="120"/>
        <end position="133"/>
    </location>
</feature>
<proteinExistence type="predicted"/>
<dbReference type="EMBL" id="AVOT02028581">
    <property type="protein sequence ID" value="MBW0521101.1"/>
    <property type="molecule type" value="Genomic_DNA"/>
</dbReference>
<protein>
    <submittedName>
        <fullName evidence="2">Uncharacterized protein</fullName>
    </submittedName>
</protein>
<sequence length="351" mass="41344">EETQIHFFIAKGSVHTVLGRPFLADNTIRLEFSHKQGEILSYQEPDVRRLCIPICKPQALGWQTDPPRGMDLCNMAKLARNTPGERYQNAKRDNTIINLTQKTQELSISPKSDEFGQDLQNKKWPDNLKRQLDDSTSEEESPSIAYKPIDNNEETFQILKVRFSEHHELSDEEIINEIEKDFKIIEERGKNLKETYHINFLDRPLNNQEEPYEWQLENPKFIQQPPNEDEETKSNLENEYNYLCLPYITFEDIYGDEAQESLCENKYLCQLPEANLNKIQLTEPLTEEGIKGNLSNKFWDKTFSMGVLPRRGLYFSQIWAQWYLGLNGSTYQTGRLKWVEEEYIFIDEDLW</sequence>
<dbReference type="AlphaFoldDB" id="A0A9Q3EEV2"/>
<feature type="region of interest" description="Disordered" evidence="1">
    <location>
        <begin position="108"/>
        <end position="143"/>
    </location>
</feature>
<evidence type="ECO:0000313" key="2">
    <source>
        <dbReference type="EMBL" id="MBW0521101.1"/>
    </source>
</evidence>
<keyword evidence="3" id="KW-1185">Reference proteome</keyword>
<evidence type="ECO:0000313" key="3">
    <source>
        <dbReference type="Proteomes" id="UP000765509"/>
    </source>
</evidence>